<organism evidence="2 3">
    <name type="scientific">Orbilia ellipsospora</name>
    <dbReference type="NCBI Taxonomy" id="2528407"/>
    <lineage>
        <taxon>Eukaryota</taxon>
        <taxon>Fungi</taxon>
        <taxon>Dikarya</taxon>
        <taxon>Ascomycota</taxon>
        <taxon>Pezizomycotina</taxon>
        <taxon>Orbiliomycetes</taxon>
        <taxon>Orbiliales</taxon>
        <taxon>Orbiliaceae</taxon>
        <taxon>Orbilia</taxon>
    </lineage>
</organism>
<name>A0AAV9X6E9_9PEZI</name>
<proteinExistence type="predicted"/>
<comment type="caution">
    <text evidence="2">The sequence shown here is derived from an EMBL/GenBank/DDBJ whole genome shotgun (WGS) entry which is preliminary data.</text>
</comment>
<dbReference type="Proteomes" id="UP001365542">
    <property type="component" value="Unassembled WGS sequence"/>
</dbReference>
<gene>
    <name evidence="2" type="ORF">TWF694_011827</name>
</gene>
<dbReference type="AlphaFoldDB" id="A0AAV9X6E9"/>
<accession>A0AAV9X6E9</accession>
<feature type="compositionally biased region" description="Basic and acidic residues" evidence="1">
    <location>
        <begin position="41"/>
        <end position="50"/>
    </location>
</feature>
<protein>
    <submittedName>
        <fullName evidence="2">Uncharacterized protein</fullName>
    </submittedName>
</protein>
<reference evidence="2 3" key="1">
    <citation type="submission" date="2019-10" db="EMBL/GenBank/DDBJ databases">
        <authorList>
            <person name="Palmer J.M."/>
        </authorList>
    </citation>
    <scope>NUCLEOTIDE SEQUENCE [LARGE SCALE GENOMIC DNA]</scope>
    <source>
        <strain evidence="2 3">TWF694</strain>
    </source>
</reference>
<dbReference type="EMBL" id="JAVHJO010000009">
    <property type="protein sequence ID" value="KAK6537653.1"/>
    <property type="molecule type" value="Genomic_DNA"/>
</dbReference>
<evidence type="ECO:0000256" key="1">
    <source>
        <dbReference type="SAM" id="MobiDB-lite"/>
    </source>
</evidence>
<keyword evidence="3" id="KW-1185">Reference proteome</keyword>
<evidence type="ECO:0000313" key="2">
    <source>
        <dbReference type="EMBL" id="KAK6537653.1"/>
    </source>
</evidence>
<sequence length="81" mass="9466">MIRHGDARTVMFINERILQALEEGRRRGLIERMSDDDDNDGDVRRAEKQESANMQMSGYSNGRRYELLHTNGKSARCFFLE</sequence>
<feature type="region of interest" description="Disordered" evidence="1">
    <location>
        <begin position="28"/>
        <end position="58"/>
    </location>
</feature>
<evidence type="ECO:0000313" key="3">
    <source>
        <dbReference type="Proteomes" id="UP001365542"/>
    </source>
</evidence>